<evidence type="ECO:0000313" key="2">
    <source>
        <dbReference type="Proteomes" id="UP000243686"/>
    </source>
</evidence>
<accession>A0A1S8X8G1</accession>
<name>A0A1S8X8G1_OPIVI</name>
<reference evidence="1 2" key="1">
    <citation type="submission" date="2015-03" db="EMBL/GenBank/DDBJ databases">
        <title>Draft genome of the nematode, Opisthorchis viverrini.</title>
        <authorList>
            <person name="Mitreva M."/>
        </authorList>
    </citation>
    <scope>NUCLEOTIDE SEQUENCE [LARGE SCALE GENOMIC DNA]</scope>
    <source>
        <strain evidence="1">Khon Kaen</strain>
    </source>
</reference>
<evidence type="ECO:0000313" key="1">
    <source>
        <dbReference type="EMBL" id="OON23035.1"/>
    </source>
</evidence>
<dbReference type="Proteomes" id="UP000243686">
    <property type="component" value="Unassembled WGS sequence"/>
</dbReference>
<protein>
    <submittedName>
        <fullName evidence="1">Uncharacterized protein</fullName>
    </submittedName>
</protein>
<gene>
    <name evidence="1" type="ORF">X801_01052</name>
</gene>
<dbReference type="EMBL" id="KV891621">
    <property type="protein sequence ID" value="OON23035.1"/>
    <property type="molecule type" value="Genomic_DNA"/>
</dbReference>
<keyword evidence="2" id="KW-1185">Reference proteome</keyword>
<organism evidence="1 2">
    <name type="scientific">Opisthorchis viverrini</name>
    <name type="common">Southeast Asian liver fluke</name>
    <dbReference type="NCBI Taxonomy" id="6198"/>
    <lineage>
        <taxon>Eukaryota</taxon>
        <taxon>Metazoa</taxon>
        <taxon>Spiralia</taxon>
        <taxon>Lophotrochozoa</taxon>
        <taxon>Platyhelminthes</taxon>
        <taxon>Trematoda</taxon>
        <taxon>Digenea</taxon>
        <taxon>Opisthorchiida</taxon>
        <taxon>Opisthorchiata</taxon>
        <taxon>Opisthorchiidae</taxon>
        <taxon>Opisthorchis</taxon>
    </lineage>
</organism>
<dbReference type="AlphaFoldDB" id="A0A1S8X8G1"/>
<sequence>GNRVFGPRDIRNGPDCTVIVHLSYYSLLSHTASELTLAGPIKAINNLSSKMLLCSRGTAGKLLVAIWVFPKPKIEGSRKKSTVESSSMSTITNNLKKPVFPIQVKTLKTSHEHEERMVGLFLVV</sequence>
<feature type="non-terminal residue" evidence="1">
    <location>
        <position position="1"/>
    </location>
</feature>
<proteinExistence type="predicted"/>